<evidence type="ECO:0000259" key="6">
    <source>
        <dbReference type="PROSITE" id="PS51764"/>
    </source>
</evidence>
<dbReference type="RefSeq" id="WP_052000399.1">
    <property type="nucleotide sequence ID" value="NZ_BAVS01000005.1"/>
</dbReference>
<comment type="similarity">
    <text evidence="1 4">Belongs to the glycosyl hydrolase 26 family.</text>
</comment>
<name>W4VGW4_9BACI</name>
<feature type="chain" id="PRO_5004850578" description="GH26 domain-containing protein" evidence="5">
    <location>
        <begin position="29"/>
        <end position="599"/>
    </location>
</feature>
<dbReference type="PANTHER" id="PTHR40079">
    <property type="entry name" value="MANNAN ENDO-1,4-BETA-MANNOSIDASE E-RELATED"/>
    <property type="match status" value="1"/>
</dbReference>
<feature type="signal peptide" evidence="5">
    <location>
        <begin position="1"/>
        <end position="28"/>
    </location>
</feature>
<dbReference type="InterPro" id="IPR012854">
    <property type="entry name" value="Cu_amine_oxidase-like_N"/>
</dbReference>
<dbReference type="SUPFAM" id="SSF51445">
    <property type="entry name" value="(Trans)glycosidases"/>
    <property type="match status" value="1"/>
</dbReference>
<dbReference type="SUPFAM" id="SSF48452">
    <property type="entry name" value="TPR-like"/>
    <property type="match status" value="1"/>
</dbReference>
<dbReference type="PROSITE" id="PS51764">
    <property type="entry name" value="GH26"/>
    <property type="match status" value="1"/>
</dbReference>
<dbReference type="SUPFAM" id="SSF55383">
    <property type="entry name" value="Copper amine oxidase, domain N"/>
    <property type="match status" value="1"/>
</dbReference>
<dbReference type="Gene3D" id="3.20.20.80">
    <property type="entry name" value="Glycosidases"/>
    <property type="match status" value="1"/>
</dbReference>
<dbReference type="EMBL" id="BAVS01000005">
    <property type="protein sequence ID" value="GAE92432.1"/>
    <property type="molecule type" value="Genomic_DNA"/>
</dbReference>
<keyword evidence="3 4" id="KW-0326">Glycosidase</keyword>
<evidence type="ECO:0000313" key="7">
    <source>
        <dbReference type="EMBL" id="GAE92432.1"/>
    </source>
</evidence>
<feature type="domain" description="GH26" evidence="6">
    <location>
        <begin position="83"/>
        <end position="413"/>
    </location>
</feature>
<keyword evidence="8" id="KW-1185">Reference proteome</keyword>
<keyword evidence="5" id="KW-0732">Signal</keyword>
<gene>
    <name evidence="7" type="ORF">JCM21714_1434</name>
</gene>
<feature type="active site" description="Nucleophile" evidence="4">
    <location>
        <position position="340"/>
    </location>
</feature>
<evidence type="ECO:0000256" key="3">
    <source>
        <dbReference type="ARBA" id="ARBA00023295"/>
    </source>
</evidence>
<dbReference type="InterPro" id="IPR022790">
    <property type="entry name" value="GH26_dom"/>
</dbReference>
<dbReference type="eggNOG" id="COG4124">
    <property type="taxonomic scope" value="Bacteria"/>
</dbReference>
<keyword evidence="2 4" id="KW-0378">Hydrolase</keyword>
<dbReference type="GO" id="GO:0016985">
    <property type="term" value="F:mannan endo-1,4-beta-mannosidase activity"/>
    <property type="evidence" value="ECO:0007669"/>
    <property type="project" value="InterPro"/>
</dbReference>
<dbReference type="Gene3D" id="3.30.457.10">
    <property type="entry name" value="Copper amine oxidase-like, N-terminal domain"/>
    <property type="match status" value="1"/>
</dbReference>
<dbReference type="Gene3D" id="1.25.40.10">
    <property type="entry name" value="Tetratricopeptide repeat domain"/>
    <property type="match status" value="1"/>
</dbReference>
<dbReference type="OrthoDB" id="185675at2"/>
<dbReference type="Proteomes" id="UP000019102">
    <property type="component" value="Unassembled WGS sequence"/>
</dbReference>
<comment type="caution">
    <text evidence="7">The sequence shown here is derived from an EMBL/GenBank/DDBJ whole genome shotgun (WGS) entry which is preliminary data.</text>
</comment>
<proteinExistence type="inferred from homology"/>
<feature type="active site" description="Proton donor" evidence="4">
    <location>
        <position position="236"/>
    </location>
</feature>
<sequence>MKKENTFLKVLPLLFAIFLLAYPQESSANEWEDYQQGVELMEKGKYNEAIIKLERAAKVAPKASTYRKLAISYEKTNQFQKAAETYYLEADIFRNLGGYLDTYNAVKSKGDALYTEIDLFISEEVQLPKQQLGKYEPTSGMYVGAYIEQETNSVNKYRDFNSVTGKDHAVYFKYLNYGLPFPAEFAKQVKEVGGSIQIAFEPEEGLNAVKDNEYLRQFARDANDSGIPVFLRYASEMNGEWVPWNGDPELYKQKFSLVAKVMKEEAPNVAMAWVPNSVPEKNIDAYYPGDDVVDWVGMNLYSVPFFNGDPNKPAEDVNPLDLVDDFYQKYASKKPMMIGEYAASHFSSVGNTDVTKFGTTKLLMFYHGLQMKYPNIKAVHWFNVDTINGNNINHGRRLNNFNLLRNNQMLSAYKKMLKQPYFLSEVVNGPNVDGEDALLNTSSLLQGSSLFHSVNGLGFIKTYDPYINKVVYELNGKLLSESKQYPFEFYLDHAKLQKGTNKLVVTAYDSKGKAAGKKAVSFKKGPDIIKANKNTLNLFIDEKTVFNEKGSLQLLAPVSFKEGRSFVPLRFISETLGAKVGWNEKTKQITISNGEDSLV</sequence>
<evidence type="ECO:0000256" key="4">
    <source>
        <dbReference type="PROSITE-ProRule" id="PRU01100"/>
    </source>
</evidence>
<dbReference type="Pfam" id="PF02156">
    <property type="entry name" value="Glyco_hydro_26"/>
    <property type="match status" value="1"/>
</dbReference>
<dbReference type="Pfam" id="PF07833">
    <property type="entry name" value="Cu_amine_oxidN1"/>
    <property type="match status" value="1"/>
</dbReference>
<accession>W4VGW4</accession>
<protein>
    <recommendedName>
        <fullName evidence="6">GH26 domain-containing protein</fullName>
    </recommendedName>
</protein>
<dbReference type="InterPro" id="IPR017853">
    <property type="entry name" value="GH"/>
</dbReference>
<reference evidence="7 8" key="1">
    <citation type="journal article" date="2014" name="Genome Announc.">
        <title>Draft Genome Sequence of the Boron-Tolerant and Moderately Halotolerant Bacterium Gracilibacillus boraciitolerans JCM 21714T.</title>
        <authorList>
            <person name="Ahmed I."/>
            <person name="Oshima K."/>
            <person name="Suda W."/>
            <person name="Kitamura K."/>
            <person name="Iida T."/>
            <person name="Ohmori Y."/>
            <person name="Fujiwara T."/>
            <person name="Hattori M."/>
            <person name="Ohkuma M."/>
        </authorList>
    </citation>
    <scope>NUCLEOTIDE SEQUENCE [LARGE SCALE GENOMIC DNA]</scope>
    <source>
        <strain evidence="7 8">JCM 21714</strain>
    </source>
</reference>
<dbReference type="PANTHER" id="PTHR40079:SF4">
    <property type="entry name" value="GH26 DOMAIN-CONTAINING PROTEIN-RELATED"/>
    <property type="match status" value="1"/>
</dbReference>
<dbReference type="InterPro" id="IPR011990">
    <property type="entry name" value="TPR-like_helical_dom_sf"/>
</dbReference>
<dbReference type="STRING" id="1298598.JCM21714_1434"/>
<evidence type="ECO:0000256" key="2">
    <source>
        <dbReference type="ARBA" id="ARBA00022801"/>
    </source>
</evidence>
<evidence type="ECO:0000256" key="5">
    <source>
        <dbReference type="SAM" id="SignalP"/>
    </source>
</evidence>
<organism evidence="7 8">
    <name type="scientific">Gracilibacillus boraciitolerans JCM 21714</name>
    <dbReference type="NCBI Taxonomy" id="1298598"/>
    <lineage>
        <taxon>Bacteria</taxon>
        <taxon>Bacillati</taxon>
        <taxon>Bacillota</taxon>
        <taxon>Bacilli</taxon>
        <taxon>Bacillales</taxon>
        <taxon>Bacillaceae</taxon>
        <taxon>Gracilibacillus</taxon>
    </lineage>
</organism>
<evidence type="ECO:0000256" key="1">
    <source>
        <dbReference type="ARBA" id="ARBA00007754"/>
    </source>
</evidence>
<dbReference type="InterPro" id="IPR036582">
    <property type="entry name" value="Mao_N_sf"/>
</dbReference>
<dbReference type="GO" id="GO:0006080">
    <property type="term" value="P:substituted mannan metabolic process"/>
    <property type="evidence" value="ECO:0007669"/>
    <property type="project" value="InterPro"/>
</dbReference>
<dbReference type="AlphaFoldDB" id="W4VGW4"/>
<evidence type="ECO:0000313" key="8">
    <source>
        <dbReference type="Proteomes" id="UP000019102"/>
    </source>
</evidence>
<dbReference type="InterPro" id="IPR000805">
    <property type="entry name" value="Glyco_hydro_26"/>
</dbReference>